<dbReference type="Gene3D" id="3.40.50.620">
    <property type="entry name" value="HUPs"/>
    <property type="match status" value="1"/>
</dbReference>
<protein>
    <submittedName>
        <fullName evidence="3">NAD synthetase</fullName>
    </submittedName>
</protein>
<feature type="active site" description="Nucleophile and sulfur donor" evidence="1">
    <location>
        <position position="176"/>
    </location>
</feature>
<dbReference type="PIRSF" id="PIRSF006661">
    <property type="entry name" value="PP-lp_UCP006661"/>
    <property type="match status" value="1"/>
</dbReference>
<dbReference type="STRING" id="1936003.STSP2_02408"/>
<evidence type="ECO:0000256" key="1">
    <source>
        <dbReference type="PIRSR" id="PIRSR006661-1"/>
    </source>
</evidence>
<dbReference type="PANTHER" id="PTHR43169">
    <property type="entry name" value="EXSB FAMILY PROTEIN"/>
    <property type="match status" value="1"/>
</dbReference>
<keyword evidence="4" id="KW-1185">Reference proteome</keyword>
<dbReference type="InterPro" id="IPR005232">
    <property type="entry name" value="LarE"/>
</dbReference>
<dbReference type="InterPro" id="IPR014729">
    <property type="entry name" value="Rossmann-like_a/b/a_fold"/>
</dbReference>
<evidence type="ECO:0000313" key="4">
    <source>
        <dbReference type="Proteomes" id="UP000189674"/>
    </source>
</evidence>
<dbReference type="PANTHER" id="PTHR43169:SF2">
    <property type="entry name" value="NAD_GMP SYNTHASE DOMAIN-CONTAINING PROTEIN"/>
    <property type="match status" value="1"/>
</dbReference>
<dbReference type="KEGG" id="alus:STSP2_02408"/>
<dbReference type="CDD" id="cd01990">
    <property type="entry name" value="LarE-like"/>
    <property type="match status" value="1"/>
</dbReference>
<name>A0A1U9NMU1_9BACT</name>
<dbReference type="InterPro" id="IPR052188">
    <property type="entry name" value="Ni-pincer_cofactor_biosynth"/>
</dbReference>
<dbReference type="Pfam" id="PF02540">
    <property type="entry name" value="NAD_synthase"/>
    <property type="match status" value="1"/>
</dbReference>
<dbReference type="GO" id="GO:0016783">
    <property type="term" value="F:sulfurtransferase activity"/>
    <property type="evidence" value="ECO:0007669"/>
    <property type="project" value="InterPro"/>
</dbReference>
<dbReference type="NCBIfam" id="TIGR00268">
    <property type="entry name" value="ATP-dependent sacrificial sulfur transferase LarE"/>
    <property type="match status" value="1"/>
</dbReference>
<sequence length="277" mass="30532">MGIDKKYSILLDNIRALDRVLVAYSGGVDSTFLLRAAVEAVGPDDVLACIGVSPSLPEAQHKQALDMAASMGARVREVTAHELNDPDYKANKADRCFHCKSHLYKLLWGVAKDEGFEHVACGSNLDDMDDYRPGNRAAKAFNVHAPLMEAELTKPEIRELSKRFGLPTAEMPASPCLASRISYGMQITAEKLGKVERAEEFLHELGFAECRVRHHGDLARIEVPGNEVSKIASDEMREKIAAKLKEIGFKFVSVDLSGFKSGSLNVMLSEEEKRKSL</sequence>
<dbReference type="InterPro" id="IPR022310">
    <property type="entry name" value="NAD/GMP_synthase"/>
</dbReference>
<proteinExistence type="predicted"/>
<dbReference type="GO" id="GO:0006163">
    <property type="term" value="P:purine nucleotide metabolic process"/>
    <property type="evidence" value="ECO:0007669"/>
    <property type="project" value="UniProtKB-ARBA"/>
</dbReference>
<evidence type="ECO:0000313" key="3">
    <source>
        <dbReference type="EMBL" id="AQT69219.1"/>
    </source>
</evidence>
<feature type="domain" description="NAD/GMP synthase" evidence="2">
    <location>
        <begin position="18"/>
        <end position="79"/>
    </location>
</feature>
<gene>
    <name evidence="3" type="ORF">STSP2_02408</name>
</gene>
<dbReference type="Proteomes" id="UP000189674">
    <property type="component" value="Chromosome"/>
</dbReference>
<dbReference type="SUPFAM" id="SSF52402">
    <property type="entry name" value="Adenine nucleotide alpha hydrolases-like"/>
    <property type="match status" value="1"/>
</dbReference>
<dbReference type="OrthoDB" id="9776919at2"/>
<reference evidence="4" key="1">
    <citation type="submission" date="2017-02" db="EMBL/GenBank/DDBJ databases">
        <title>Comparative genomics and description of representatives of a novel lineage of planctomycetes thriving in anoxic sediments.</title>
        <authorList>
            <person name="Spring S."/>
            <person name="Bunk B."/>
            <person name="Sproer C."/>
        </authorList>
    </citation>
    <scope>NUCLEOTIDE SEQUENCE [LARGE SCALE GENOMIC DNA]</scope>
    <source>
        <strain evidence="4">ST-NAGAB-D1</strain>
    </source>
</reference>
<evidence type="ECO:0000259" key="2">
    <source>
        <dbReference type="Pfam" id="PF02540"/>
    </source>
</evidence>
<organism evidence="3 4">
    <name type="scientific">Anaerohalosphaera lusitana</name>
    <dbReference type="NCBI Taxonomy" id="1936003"/>
    <lineage>
        <taxon>Bacteria</taxon>
        <taxon>Pseudomonadati</taxon>
        <taxon>Planctomycetota</taxon>
        <taxon>Phycisphaerae</taxon>
        <taxon>Sedimentisphaerales</taxon>
        <taxon>Anaerohalosphaeraceae</taxon>
        <taxon>Anaerohalosphaera</taxon>
    </lineage>
</organism>
<dbReference type="RefSeq" id="WP_146662828.1">
    <property type="nucleotide sequence ID" value="NZ_CP019791.1"/>
</dbReference>
<accession>A0A1U9NMU1</accession>
<dbReference type="EMBL" id="CP019791">
    <property type="protein sequence ID" value="AQT69219.1"/>
    <property type="molecule type" value="Genomic_DNA"/>
</dbReference>
<dbReference type="AlphaFoldDB" id="A0A1U9NMU1"/>